<keyword evidence="2" id="KW-0732">Signal</keyword>
<dbReference type="SUPFAM" id="SSF53850">
    <property type="entry name" value="Periplasmic binding protein-like II"/>
    <property type="match status" value="1"/>
</dbReference>
<dbReference type="PANTHER" id="PTHR42928">
    <property type="entry name" value="TRICARBOXYLATE-BINDING PROTEIN"/>
    <property type="match status" value="1"/>
</dbReference>
<dbReference type="AlphaFoldDB" id="A0A953N928"/>
<dbReference type="PANTHER" id="PTHR42928:SF5">
    <property type="entry name" value="BLR1237 PROTEIN"/>
    <property type="match status" value="1"/>
</dbReference>
<keyword evidence="4" id="KW-1185">Reference proteome</keyword>
<gene>
    <name evidence="3" type="ORF">KZZ10_10815</name>
</gene>
<dbReference type="EMBL" id="JAHXRI010000010">
    <property type="protein sequence ID" value="MBZ1351137.1"/>
    <property type="molecule type" value="Genomic_DNA"/>
</dbReference>
<evidence type="ECO:0000256" key="1">
    <source>
        <dbReference type="ARBA" id="ARBA00006987"/>
    </source>
</evidence>
<accession>A0A953N928</accession>
<dbReference type="Gene3D" id="3.40.190.10">
    <property type="entry name" value="Periplasmic binding protein-like II"/>
    <property type="match status" value="1"/>
</dbReference>
<dbReference type="Proteomes" id="UP000739565">
    <property type="component" value="Unassembled WGS sequence"/>
</dbReference>
<dbReference type="Gene3D" id="3.40.190.150">
    <property type="entry name" value="Bordetella uptake gene, domain 1"/>
    <property type="match status" value="1"/>
</dbReference>
<dbReference type="InterPro" id="IPR042100">
    <property type="entry name" value="Bug_dom1"/>
</dbReference>
<protein>
    <submittedName>
        <fullName evidence="3">Tripartite tricarboxylate transporter substrate binding protein</fullName>
    </submittedName>
</protein>
<reference evidence="3" key="1">
    <citation type="submission" date="2021-07" db="EMBL/GenBank/DDBJ databases">
        <title>New genus and species of the family Alcaligenaceae.</title>
        <authorList>
            <person name="Hahn M.W."/>
        </authorList>
    </citation>
    <scope>NUCLEOTIDE SEQUENCE</scope>
    <source>
        <strain evidence="3">LF4-65</strain>
    </source>
</reference>
<comment type="similarity">
    <text evidence="1">Belongs to the UPF0065 (bug) family.</text>
</comment>
<feature type="chain" id="PRO_5037261627" evidence="2">
    <location>
        <begin position="31"/>
        <end position="331"/>
    </location>
</feature>
<evidence type="ECO:0000313" key="3">
    <source>
        <dbReference type="EMBL" id="MBZ1351137.1"/>
    </source>
</evidence>
<dbReference type="Pfam" id="PF03401">
    <property type="entry name" value="TctC"/>
    <property type="match status" value="1"/>
</dbReference>
<comment type="caution">
    <text evidence="3">The sequence shown here is derived from an EMBL/GenBank/DDBJ whole genome shotgun (WGS) entry which is preliminary data.</text>
</comment>
<proteinExistence type="inferred from homology"/>
<dbReference type="RefSeq" id="WP_259661555.1">
    <property type="nucleotide sequence ID" value="NZ_JAHXRI010000010.1"/>
</dbReference>
<name>A0A953N928_9BURK</name>
<evidence type="ECO:0000256" key="2">
    <source>
        <dbReference type="SAM" id="SignalP"/>
    </source>
</evidence>
<sequence>MSQLIRRRLISAIAVISGTPLLGTSVRAFAQQSYPNKPIKMIAPYPPGGGVDTVARLVAERLSVRIGQTIAVENRPGAGATIGADALAKSPPDGYTLMLGSITDYAIAPHVHKNLGFDMKRDFIPVVEVAFGTVGLVVYADLPVKNLQELIAFAKANPGQLSYASSGVGGSQHLNAEMFKQMAGVDLVHVPYKGTTQFLPDLMSGRVQMSVDSMPAHLPHIKSGKVRALAVATRTRVPMLPDVPTMAEAGLPGYETATNYTVFVPTGTPADIVALLNRETNAVLQQADVKEKLLTLGIITIGGTTESAQARVPAELTKWANVIKNGNIKLN</sequence>
<dbReference type="CDD" id="cd13578">
    <property type="entry name" value="PBP2_Bug27"/>
    <property type="match status" value="1"/>
</dbReference>
<organism evidence="3 4">
    <name type="scientific">Zwartia hollandica</name>
    <dbReference type="NCBI Taxonomy" id="324606"/>
    <lineage>
        <taxon>Bacteria</taxon>
        <taxon>Pseudomonadati</taxon>
        <taxon>Pseudomonadota</taxon>
        <taxon>Betaproteobacteria</taxon>
        <taxon>Burkholderiales</taxon>
        <taxon>Alcaligenaceae</taxon>
        <taxon>Zwartia</taxon>
    </lineage>
</organism>
<dbReference type="PIRSF" id="PIRSF017082">
    <property type="entry name" value="YflP"/>
    <property type="match status" value="1"/>
</dbReference>
<dbReference type="InterPro" id="IPR005064">
    <property type="entry name" value="BUG"/>
</dbReference>
<feature type="signal peptide" evidence="2">
    <location>
        <begin position="1"/>
        <end position="30"/>
    </location>
</feature>
<evidence type="ECO:0000313" key="4">
    <source>
        <dbReference type="Proteomes" id="UP000739565"/>
    </source>
</evidence>